<feature type="compositionally biased region" description="Polar residues" evidence="1">
    <location>
        <begin position="11"/>
        <end position="22"/>
    </location>
</feature>
<organism evidence="2 3">
    <name type="scientific">Dreissena polymorpha</name>
    <name type="common">Zebra mussel</name>
    <name type="synonym">Mytilus polymorpha</name>
    <dbReference type="NCBI Taxonomy" id="45954"/>
    <lineage>
        <taxon>Eukaryota</taxon>
        <taxon>Metazoa</taxon>
        <taxon>Spiralia</taxon>
        <taxon>Lophotrochozoa</taxon>
        <taxon>Mollusca</taxon>
        <taxon>Bivalvia</taxon>
        <taxon>Autobranchia</taxon>
        <taxon>Heteroconchia</taxon>
        <taxon>Euheterodonta</taxon>
        <taxon>Imparidentia</taxon>
        <taxon>Neoheterodontei</taxon>
        <taxon>Myida</taxon>
        <taxon>Dreissenoidea</taxon>
        <taxon>Dreissenidae</taxon>
        <taxon>Dreissena</taxon>
    </lineage>
</organism>
<reference evidence="2" key="2">
    <citation type="submission" date="2020-11" db="EMBL/GenBank/DDBJ databases">
        <authorList>
            <person name="McCartney M.A."/>
            <person name="Auch B."/>
            <person name="Kono T."/>
            <person name="Mallez S."/>
            <person name="Becker A."/>
            <person name="Gohl D.M."/>
            <person name="Silverstein K.A.T."/>
            <person name="Koren S."/>
            <person name="Bechman K.B."/>
            <person name="Herman A."/>
            <person name="Abrahante J.E."/>
            <person name="Garbe J."/>
        </authorList>
    </citation>
    <scope>NUCLEOTIDE SEQUENCE</scope>
    <source>
        <strain evidence="2">Duluth1</strain>
        <tissue evidence="2">Whole animal</tissue>
    </source>
</reference>
<evidence type="ECO:0000313" key="3">
    <source>
        <dbReference type="Proteomes" id="UP000828390"/>
    </source>
</evidence>
<protein>
    <submittedName>
        <fullName evidence="2">Uncharacterized protein</fullName>
    </submittedName>
</protein>
<evidence type="ECO:0000313" key="2">
    <source>
        <dbReference type="EMBL" id="KAH3785439.1"/>
    </source>
</evidence>
<comment type="caution">
    <text evidence="2">The sequence shown here is derived from an EMBL/GenBank/DDBJ whole genome shotgun (WGS) entry which is preliminary data.</text>
</comment>
<gene>
    <name evidence="2" type="ORF">DPMN_163529</name>
</gene>
<proteinExistence type="predicted"/>
<name>A0A9D4ERC4_DREPO</name>
<reference evidence="2" key="1">
    <citation type="journal article" date="2019" name="bioRxiv">
        <title>The Genome of the Zebra Mussel, Dreissena polymorpha: A Resource for Invasive Species Research.</title>
        <authorList>
            <person name="McCartney M.A."/>
            <person name="Auch B."/>
            <person name="Kono T."/>
            <person name="Mallez S."/>
            <person name="Zhang Y."/>
            <person name="Obille A."/>
            <person name="Becker A."/>
            <person name="Abrahante J.E."/>
            <person name="Garbe J."/>
            <person name="Badalamenti J.P."/>
            <person name="Herman A."/>
            <person name="Mangelson H."/>
            <person name="Liachko I."/>
            <person name="Sullivan S."/>
            <person name="Sone E.D."/>
            <person name="Koren S."/>
            <person name="Silverstein K.A.T."/>
            <person name="Beckman K.B."/>
            <person name="Gohl D.M."/>
        </authorList>
    </citation>
    <scope>NUCLEOTIDE SEQUENCE</scope>
    <source>
        <strain evidence="2">Duluth1</strain>
        <tissue evidence="2">Whole animal</tissue>
    </source>
</reference>
<sequence length="50" mass="5409">MEVSSEKSKIMMNSTTNSRADITTNGEKLKEVTCFKYFGATLSKNGTGTA</sequence>
<dbReference type="AlphaFoldDB" id="A0A9D4ERC4"/>
<accession>A0A9D4ERC4</accession>
<evidence type="ECO:0000256" key="1">
    <source>
        <dbReference type="SAM" id="MobiDB-lite"/>
    </source>
</evidence>
<dbReference type="Proteomes" id="UP000828390">
    <property type="component" value="Unassembled WGS sequence"/>
</dbReference>
<dbReference type="EMBL" id="JAIWYP010000008">
    <property type="protein sequence ID" value="KAH3785439.1"/>
    <property type="molecule type" value="Genomic_DNA"/>
</dbReference>
<feature type="region of interest" description="Disordered" evidence="1">
    <location>
        <begin position="1"/>
        <end position="22"/>
    </location>
</feature>
<keyword evidence="3" id="KW-1185">Reference proteome</keyword>